<dbReference type="Gene3D" id="3.40.50.300">
    <property type="entry name" value="P-loop containing nucleotide triphosphate hydrolases"/>
    <property type="match status" value="1"/>
</dbReference>
<gene>
    <name evidence="1" type="ORF">PXEA_LOCUS14670</name>
</gene>
<name>A0A448WVK5_9PLAT</name>
<dbReference type="EMBL" id="CAAALY010050290">
    <property type="protein sequence ID" value="VEL21230.1"/>
    <property type="molecule type" value="Genomic_DNA"/>
</dbReference>
<dbReference type="InterPro" id="IPR027417">
    <property type="entry name" value="P-loop_NTPase"/>
</dbReference>
<accession>A0A448WVK5</accession>
<reference evidence="1" key="1">
    <citation type="submission" date="2018-11" db="EMBL/GenBank/DDBJ databases">
        <authorList>
            <consortium name="Pathogen Informatics"/>
        </authorList>
    </citation>
    <scope>NUCLEOTIDE SEQUENCE</scope>
</reference>
<organism evidence="1 2">
    <name type="scientific">Protopolystoma xenopodis</name>
    <dbReference type="NCBI Taxonomy" id="117903"/>
    <lineage>
        <taxon>Eukaryota</taxon>
        <taxon>Metazoa</taxon>
        <taxon>Spiralia</taxon>
        <taxon>Lophotrochozoa</taxon>
        <taxon>Platyhelminthes</taxon>
        <taxon>Monogenea</taxon>
        <taxon>Polyopisthocotylea</taxon>
        <taxon>Polystomatidea</taxon>
        <taxon>Polystomatidae</taxon>
        <taxon>Protopolystoma</taxon>
    </lineage>
</organism>
<evidence type="ECO:0000313" key="1">
    <source>
        <dbReference type="EMBL" id="VEL21230.1"/>
    </source>
</evidence>
<evidence type="ECO:0000313" key="2">
    <source>
        <dbReference type="Proteomes" id="UP000784294"/>
    </source>
</evidence>
<dbReference type="AlphaFoldDB" id="A0A448WVK5"/>
<protein>
    <submittedName>
        <fullName evidence="1">Uncharacterized protein</fullName>
    </submittedName>
</protein>
<keyword evidence="2" id="KW-1185">Reference proteome</keyword>
<dbReference type="Proteomes" id="UP000784294">
    <property type="component" value="Unassembled WGS sequence"/>
</dbReference>
<comment type="caution">
    <text evidence="1">The sequence shown here is derived from an EMBL/GenBank/DDBJ whole genome shotgun (WGS) entry which is preliminary data.</text>
</comment>
<sequence length="223" mass="23976">MSLRQQQLYARLRDKICLEELTIAVNSNSINYHVPNSAGAASFCIERSAGNPNTIITGAGLAPGINNGIGACSATISSGATDTDASTSCSFLTTPGSTSLTTGEATSQASGALSSNVNSNPSTTARLINLVMQLRKVCNHPDLLDRRDVRHTCVTGRLAPFGAYISSSPPVPSWIVEPSFPSIFDTTSRLLRKSRSSSRRKTQLPLAWRLPRLFYDDGIVYFY</sequence>
<proteinExistence type="predicted"/>